<accession>A0A100XGP3</accession>
<dbReference type="PANTHER" id="PTHR43767:SF1">
    <property type="entry name" value="NONRIBOSOMAL PEPTIDE SYNTHASE PES1 (EUROFUNG)-RELATED"/>
    <property type="match status" value="1"/>
</dbReference>
<proteinExistence type="predicted"/>
<dbReference type="PROSITE" id="PS00455">
    <property type="entry name" value="AMP_BINDING"/>
    <property type="match status" value="1"/>
</dbReference>
<dbReference type="Pfam" id="PF00501">
    <property type="entry name" value="AMP-binding"/>
    <property type="match status" value="1"/>
</dbReference>
<reference evidence="4" key="2">
    <citation type="submission" date="2016-02" db="EMBL/GenBank/DDBJ databases">
        <title>Draft genome sequence of five rapidly growing Mycobacterium species.</title>
        <authorList>
            <person name="Katahira K."/>
            <person name="Gotou Y."/>
            <person name="Iida K."/>
            <person name="Ogura Y."/>
            <person name="Hayashi T."/>
        </authorList>
    </citation>
    <scope>NUCLEOTIDE SEQUENCE [LARGE SCALE GENOMIC DNA]</scope>
    <source>
        <strain evidence="4">JCM6362</strain>
    </source>
</reference>
<dbReference type="Pfam" id="PF13193">
    <property type="entry name" value="AMP-binding_C"/>
    <property type="match status" value="1"/>
</dbReference>
<dbReference type="STRING" id="1797.RMCT_3181"/>
<dbReference type="Gene3D" id="3.30.300.30">
    <property type="match status" value="1"/>
</dbReference>
<evidence type="ECO:0000259" key="2">
    <source>
        <dbReference type="Pfam" id="PF13193"/>
    </source>
</evidence>
<dbReference type="InterPro" id="IPR000873">
    <property type="entry name" value="AMP-dep_synth/lig_dom"/>
</dbReference>
<name>A0A100XGP3_MYCTH</name>
<organism evidence="3 4">
    <name type="scientific">Mycolicibacterium thermoresistibile</name>
    <name type="common">Mycobacterium thermoresistibile</name>
    <dbReference type="NCBI Taxonomy" id="1797"/>
    <lineage>
        <taxon>Bacteria</taxon>
        <taxon>Bacillati</taxon>
        <taxon>Actinomycetota</taxon>
        <taxon>Actinomycetes</taxon>
        <taxon>Mycobacteriales</taxon>
        <taxon>Mycobacteriaceae</taxon>
        <taxon>Mycolicibacterium</taxon>
    </lineage>
</organism>
<protein>
    <submittedName>
        <fullName evidence="3">AMP-binding domain protein</fullName>
    </submittedName>
</protein>
<dbReference type="Gene3D" id="3.40.50.12780">
    <property type="entry name" value="N-terminal domain of ligase-like"/>
    <property type="match status" value="1"/>
</dbReference>
<sequence length="643" mass="68811">MEPAMVRDRAGACERSLLWPRFETRADLKEVEAVPLEKRGLPASSYAALERAADMWADREAVTVLPSTEDIDNAQTRTFSTLLTDVRRVANLLTASGVGRESSVGLMSPNNAELITALLAAQAAGIAVPVNPSLAPEHVTHLLRRGAVRHLIAAGPEVDPQMWDKARAAAAEIGAEAIWALRPTGATGRPPELGTLAGVKVEYLSHAISGIGGDTLDAEPPEANNLAAFFHTGGTTGVPKLAAHLHANEIADAWMMALNDAVPDDAVFFAALPLFHVNALIVTVLAPMLRGQHVVWAGPLGYREPQIYERLWRIVERYEVAVLSGVPTTYAALSRVAVDADISSLRFGLVGASPLPAAVRDAFQNRTGVPLCEGYGLTEATCATTRNFVSDPRPGWVGQRLPYQRVKAIEIDRETGKWKDLPPNTVGNLAISGPTVFPGYVIGNVDGRPVLDTLGKVVDGWLDTGDLACVDEYGYVQLRGRAKDVIIRGGHNIDPATIEDALLTHPAVTGAAAVGRPHPVSGEVPVAYVTIDNGSSVTEDDLIAWAASRVPEPAAIPKSITRVDELPVTAVGKPTKVPLRLTETRIAVREALSTFGIQNVAVSSSLSDGDIHVRLSAQDHEHVDWDAVEFALQPFTFSWELPR</sequence>
<dbReference type="AlphaFoldDB" id="A0A100XGP3"/>
<dbReference type="Proteomes" id="UP000069654">
    <property type="component" value="Unassembled WGS sequence"/>
</dbReference>
<dbReference type="InterPro" id="IPR045851">
    <property type="entry name" value="AMP-bd_C_sf"/>
</dbReference>
<reference evidence="3 4" key="1">
    <citation type="journal article" date="2016" name="Genome Announc.">
        <title>Draft Genome Sequences of Five Rapidly Growing Mycobacterium Species, M. thermoresistibile, M. fortuitum subsp. acetamidolyticum, M. canariasense, M. brisbanense, and M. novocastrense.</title>
        <authorList>
            <person name="Katahira K."/>
            <person name="Ogura Y."/>
            <person name="Gotoh Y."/>
            <person name="Hayashi T."/>
        </authorList>
    </citation>
    <scope>NUCLEOTIDE SEQUENCE [LARGE SCALE GENOMIC DNA]</scope>
    <source>
        <strain evidence="3 4">JCM6362</strain>
    </source>
</reference>
<dbReference type="InterPro" id="IPR020845">
    <property type="entry name" value="AMP-binding_CS"/>
</dbReference>
<dbReference type="EMBL" id="BCTB01000036">
    <property type="protein sequence ID" value="GAT16212.1"/>
    <property type="molecule type" value="Genomic_DNA"/>
</dbReference>
<dbReference type="InterPro" id="IPR050237">
    <property type="entry name" value="ATP-dep_AMP-bd_enzyme"/>
</dbReference>
<dbReference type="SUPFAM" id="SSF56801">
    <property type="entry name" value="Acetyl-CoA synthetase-like"/>
    <property type="match status" value="1"/>
</dbReference>
<dbReference type="InterPro" id="IPR025110">
    <property type="entry name" value="AMP-bd_C"/>
</dbReference>
<evidence type="ECO:0000313" key="4">
    <source>
        <dbReference type="Proteomes" id="UP000069654"/>
    </source>
</evidence>
<comment type="caution">
    <text evidence="3">The sequence shown here is derived from an EMBL/GenBank/DDBJ whole genome shotgun (WGS) entry which is preliminary data.</text>
</comment>
<feature type="domain" description="AMP-binding enzyme C-terminal" evidence="2">
    <location>
        <begin position="498"/>
        <end position="573"/>
    </location>
</feature>
<dbReference type="PANTHER" id="PTHR43767">
    <property type="entry name" value="LONG-CHAIN-FATTY-ACID--COA LIGASE"/>
    <property type="match status" value="1"/>
</dbReference>
<dbReference type="NCBIfam" id="NF005714">
    <property type="entry name" value="PRK07529.1"/>
    <property type="match status" value="1"/>
</dbReference>
<dbReference type="InterPro" id="IPR042099">
    <property type="entry name" value="ANL_N_sf"/>
</dbReference>
<feature type="domain" description="AMP-dependent synthetase/ligase" evidence="1">
    <location>
        <begin position="49"/>
        <end position="440"/>
    </location>
</feature>
<evidence type="ECO:0000313" key="3">
    <source>
        <dbReference type="EMBL" id="GAT16212.1"/>
    </source>
</evidence>
<evidence type="ECO:0000259" key="1">
    <source>
        <dbReference type="Pfam" id="PF00501"/>
    </source>
</evidence>
<gene>
    <name evidence="3" type="ORF">RMCT_3181</name>
</gene>
<dbReference type="GO" id="GO:0016878">
    <property type="term" value="F:acid-thiol ligase activity"/>
    <property type="evidence" value="ECO:0007669"/>
    <property type="project" value="UniProtKB-ARBA"/>
</dbReference>